<feature type="transmembrane region" description="Helical" evidence="14">
    <location>
        <begin position="184"/>
        <end position="208"/>
    </location>
</feature>
<dbReference type="GO" id="GO:0030674">
    <property type="term" value="F:protein-macromolecule adaptor activity"/>
    <property type="evidence" value="ECO:0007669"/>
    <property type="project" value="TreeGrafter"/>
</dbReference>
<feature type="region of interest" description="Disordered" evidence="13">
    <location>
        <begin position="414"/>
        <end position="435"/>
    </location>
</feature>
<keyword evidence="5 14" id="KW-0812">Transmembrane</keyword>
<evidence type="ECO:0000256" key="14">
    <source>
        <dbReference type="SAM" id="Phobius"/>
    </source>
</evidence>
<evidence type="ECO:0000256" key="2">
    <source>
        <dbReference type="ARBA" id="ARBA00004567"/>
    </source>
</evidence>
<evidence type="ECO:0000256" key="10">
    <source>
        <dbReference type="ARBA" id="ARBA00023132"/>
    </source>
</evidence>
<feature type="compositionally biased region" description="Pro residues" evidence="13">
    <location>
        <begin position="414"/>
        <end position="426"/>
    </location>
</feature>
<evidence type="ECO:0000256" key="4">
    <source>
        <dbReference type="ARBA" id="ARBA00022448"/>
    </source>
</evidence>
<evidence type="ECO:0000256" key="1">
    <source>
        <dbReference type="ARBA" id="ARBA00004232"/>
    </source>
</evidence>
<keyword evidence="11 14" id="KW-0472">Membrane</keyword>
<comment type="subcellular location">
    <subcellularLocation>
        <location evidence="1">Nucleus membrane</location>
        <topology evidence="1">Multi-pass membrane protein</topology>
    </subcellularLocation>
    <subcellularLocation>
        <location evidence="2">Nucleus</location>
        <location evidence="2">Nuclear pore complex</location>
    </subcellularLocation>
</comment>
<evidence type="ECO:0000313" key="15">
    <source>
        <dbReference type="EMBL" id="KAJ4482155.1"/>
    </source>
</evidence>
<feature type="transmembrane region" description="Helical" evidence="14">
    <location>
        <begin position="144"/>
        <end position="164"/>
    </location>
</feature>
<evidence type="ECO:0000256" key="11">
    <source>
        <dbReference type="ARBA" id="ARBA00023136"/>
    </source>
</evidence>
<keyword evidence="9" id="KW-0811">Translocation</keyword>
<feature type="transmembrane region" description="Helical" evidence="14">
    <location>
        <begin position="54"/>
        <end position="74"/>
    </location>
</feature>
<evidence type="ECO:0000313" key="16">
    <source>
        <dbReference type="Proteomes" id="UP001150266"/>
    </source>
</evidence>
<comment type="similarity">
    <text evidence="3">Belongs to the NDC1 family.</text>
</comment>
<keyword evidence="10" id="KW-0906">Nuclear pore complex</keyword>
<dbReference type="GO" id="GO:0006999">
    <property type="term" value="P:nuclear pore organization"/>
    <property type="evidence" value="ECO:0007669"/>
    <property type="project" value="TreeGrafter"/>
</dbReference>
<dbReference type="Pfam" id="PF09531">
    <property type="entry name" value="Ndc1_Nup"/>
    <property type="match status" value="1"/>
</dbReference>
<feature type="transmembrane region" description="Helical" evidence="14">
    <location>
        <begin position="94"/>
        <end position="112"/>
    </location>
</feature>
<evidence type="ECO:0000256" key="12">
    <source>
        <dbReference type="ARBA" id="ARBA00023242"/>
    </source>
</evidence>
<evidence type="ECO:0000256" key="8">
    <source>
        <dbReference type="ARBA" id="ARBA00022989"/>
    </source>
</evidence>
<dbReference type="GO" id="GO:0031965">
    <property type="term" value="C:nuclear membrane"/>
    <property type="evidence" value="ECO:0007669"/>
    <property type="project" value="UniProtKB-SubCell"/>
</dbReference>
<gene>
    <name evidence="15" type="ORF">J3R30DRAFT_2132878</name>
</gene>
<keyword evidence="16" id="KW-1185">Reference proteome</keyword>
<dbReference type="EMBL" id="JAOTPV010000005">
    <property type="protein sequence ID" value="KAJ4482155.1"/>
    <property type="molecule type" value="Genomic_DNA"/>
</dbReference>
<dbReference type="InterPro" id="IPR019049">
    <property type="entry name" value="Nucleoporin_prot_Ndc1/Nup"/>
</dbReference>
<evidence type="ECO:0000256" key="13">
    <source>
        <dbReference type="SAM" id="MobiDB-lite"/>
    </source>
</evidence>
<dbReference type="PANTHER" id="PTHR13269:SF6">
    <property type="entry name" value="NUCLEOPORIN NDC1"/>
    <property type="match status" value="1"/>
</dbReference>
<reference evidence="15" key="1">
    <citation type="submission" date="2022-08" db="EMBL/GenBank/DDBJ databases">
        <title>A Global Phylogenomic Analysis of the Shiitake Genus Lentinula.</title>
        <authorList>
            <consortium name="DOE Joint Genome Institute"/>
            <person name="Sierra-Patev S."/>
            <person name="Min B."/>
            <person name="Naranjo-Ortiz M."/>
            <person name="Looney B."/>
            <person name="Konkel Z."/>
            <person name="Slot J.C."/>
            <person name="Sakamoto Y."/>
            <person name="Steenwyk J.L."/>
            <person name="Rokas A."/>
            <person name="Carro J."/>
            <person name="Camarero S."/>
            <person name="Ferreira P."/>
            <person name="Molpeceres G."/>
            <person name="Ruiz-Duenas F.J."/>
            <person name="Serrano A."/>
            <person name="Henrissat B."/>
            <person name="Drula E."/>
            <person name="Hughes K.W."/>
            <person name="Mata J.L."/>
            <person name="Ishikawa N.K."/>
            <person name="Vargas-Isla R."/>
            <person name="Ushijima S."/>
            <person name="Smith C.A."/>
            <person name="Ahrendt S."/>
            <person name="Andreopoulos W."/>
            <person name="He G."/>
            <person name="Labutti K."/>
            <person name="Lipzen A."/>
            <person name="Ng V."/>
            <person name="Riley R."/>
            <person name="Sandor L."/>
            <person name="Barry K."/>
            <person name="Martinez A.T."/>
            <person name="Xiao Y."/>
            <person name="Gibbons J.G."/>
            <person name="Terashima K."/>
            <person name="Grigoriev I.V."/>
            <person name="Hibbett D.S."/>
        </authorList>
    </citation>
    <scope>NUCLEOTIDE SEQUENCE</scope>
    <source>
        <strain evidence="15">JLM2183</strain>
    </source>
</reference>
<comment type="caution">
    <text evidence="15">The sequence shown here is derived from an EMBL/GenBank/DDBJ whole genome shotgun (WGS) entry which is preliminary data.</text>
</comment>
<dbReference type="AlphaFoldDB" id="A0A9W9DSF4"/>
<dbReference type="Proteomes" id="UP001150266">
    <property type="component" value="Unassembled WGS sequence"/>
</dbReference>
<protein>
    <submittedName>
        <fullName evidence="15">Nucleoporin protein Ndc1-Nup</fullName>
    </submittedName>
</protein>
<dbReference type="GO" id="GO:0051028">
    <property type="term" value="P:mRNA transport"/>
    <property type="evidence" value="ECO:0007669"/>
    <property type="project" value="UniProtKB-KW"/>
</dbReference>
<dbReference type="OrthoDB" id="67850at2759"/>
<keyword evidence="7" id="KW-0653">Protein transport</keyword>
<dbReference type="GO" id="GO:0005816">
    <property type="term" value="C:spindle pole body"/>
    <property type="evidence" value="ECO:0007669"/>
    <property type="project" value="TreeGrafter"/>
</dbReference>
<sequence length="687" mass="75948">MSFPMTSPMSRPSTLLRAIPSNLGNRASAPVPPASQTYEPLIKSILRQRLTNRIFTLSVVCCWLETIFWTVWGIGGRDAVGLKSLLAVPFRPSTLVVAATTWLVVVVPIIVIRKINLSASRTIASSPAKTWDSAQSKNSTKYTLMTYSAAAVAATILHVLLAYINEPKYHGDPRLSLFVKSRRYPYYLNGRLLFLLLSQLTLAFGSLLRNVMLDRFALRWTLPPYRLNVFELIRIFIVVAVVSSASLFSASLSFAAIRMLFPILYKFPLLPLILRPFTGHFVRGSLTLMLPFSHIGLLFRAWFVGFTTMFVWEISELSFDVSIPQPIIVSHLVADSSVVLISGLSSSDRVMKFFALLELKDIASNDSPAASARRSDLFADQKYSPSQWSQLCRECLLLLGHDYQLFLRRGAPAPPVPASSPAPRPEPQLSTTPTPLLRKDIFRKEKNSSIRAVLDSFASDGPLAQAVDEGTESIHIPEIIKSVEGAVLPQLEKSKDEVVKSVSGATGIVAKLTGGIGDVVEGLVNRHAPALVRATLKHWKGWWREERLSKTVEGCIPFRELDVLAVEVLSHLVCASLSEDRYGVVQRDTPKIIEAMLSFLSAIEEYQIEINALYTAPSPDANLSTKELQDSEAKRLEVEKANDSLGLVGNALKEGVAQIARTFGAKLSAFKFPSQTTRKLQGFLDYC</sequence>
<keyword evidence="12" id="KW-0539">Nucleus</keyword>
<dbReference type="GO" id="GO:0070631">
    <property type="term" value="P:spindle pole body localization"/>
    <property type="evidence" value="ECO:0007669"/>
    <property type="project" value="TreeGrafter"/>
</dbReference>
<accession>A0A9W9DSF4</accession>
<dbReference type="GO" id="GO:0015031">
    <property type="term" value="P:protein transport"/>
    <property type="evidence" value="ECO:0007669"/>
    <property type="project" value="UniProtKB-KW"/>
</dbReference>
<keyword evidence="4" id="KW-0813">Transport</keyword>
<keyword evidence="6" id="KW-0509">mRNA transport</keyword>
<dbReference type="PANTHER" id="PTHR13269">
    <property type="entry name" value="NUCLEOPORIN NDC1"/>
    <property type="match status" value="1"/>
</dbReference>
<evidence type="ECO:0000256" key="7">
    <source>
        <dbReference type="ARBA" id="ARBA00022927"/>
    </source>
</evidence>
<evidence type="ECO:0000256" key="6">
    <source>
        <dbReference type="ARBA" id="ARBA00022816"/>
    </source>
</evidence>
<keyword evidence="8 14" id="KW-1133">Transmembrane helix</keyword>
<organism evidence="15 16">
    <name type="scientific">Lentinula aciculospora</name>
    <dbReference type="NCBI Taxonomy" id="153920"/>
    <lineage>
        <taxon>Eukaryota</taxon>
        <taxon>Fungi</taxon>
        <taxon>Dikarya</taxon>
        <taxon>Basidiomycota</taxon>
        <taxon>Agaricomycotina</taxon>
        <taxon>Agaricomycetes</taxon>
        <taxon>Agaricomycetidae</taxon>
        <taxon>Agaricales</taxon>
        <taxon>Marasmiineae</taxon>
        <taxon>Omphalotaceae</taxon>
        <taxon>Lentinula</taxon>
    </lineage>
</organism>
<evidence type="ECO:0000256" key="5">
    <source>
        <dbReference type="ARBA" id="ARBA00022692"/>
    </source>
</evidence>
<proteinExistence type="inferred from homology"/>
<evidence type="ECO:0000256" key="9">
    <source>
        <dbReference type="ARBA" id="ARBA00023010"/>
    </source>
</evidence>
<dbReference type="GO" id="GO:0070762">
    <property type="term" value="C:nuclear pore transmembrane ring"/>
    <property type="evidence" value="ECO:0007669"/>
    <property type="project" value="TreeGrafter"/>
</dbReference>
<evidence type="ECO:0000256" key="3">
    <source>
        <dbReference type="ARBA" id="ARBA00005760"/>
    </source>
</evidence>
<name>A0A9W9DSF4_9AGAR</name>
<feature type="transmembrane region" description="Helical" evidence="14">
    <location>
        <begin position="229"/>
        <end position="248"/>
    </location>
</feature>